<dbReference type="Gene3D" id="3.90.640.10">
    <property type="entry name" value="Actin, Chain A, domain 4"/>
    <property type="match status" value="1"/>
</dbReference>
<dbReference type="GO" id="GO:0140662">
    <property type="term" value="F:ATP-dependent protein folding chaperone"/>
    <property type="evidence" value="ECO:0007669"/>
    <property type="project" value="InterPro"/>
</dbReference>
<evidence type="ECO:0000256" key="1">
    <source>
        <dbReference type="ARBA" id="ARBA00022741"/>
    </source>
</evidence>
<dbReference type="Gene3D" id="3.30.420.40">
    <property type="match status" value="2"/>
</dbReference>
<dbReference type="SUPFAM" id="SSF53067">
    <property type="entry name" value="Actin-like ATPase domain"/>
    <property type="match status" value="2"/>
</dbReference>
<evidence type="ECO:0000313" key="4">
    <source>
        <dbReference type="Proteomes" id="UP000827284"/>
    </source>
</evidence>
<comment type="caution">
    <text evidence="3">The sequence shown here is derived from an EMBL/GenBank/DDBJ whole genome shotgun (WGS) entry which is preliminary data.</text>
</comment>
<organism evidence="3 4">
    <name type="scientific">Entomortierella parvispora</name>
    <dbReference type="NCBI Taxonomy" id="205924"/>
    <lineage>
        <taxon>Eukaryota</taxon>
        <taxon>Fungi</taxon>
        <taxon>Fungi incertae sedis</taxon>
        <taxon>Mucoromycota</taxon>
        <taxon>Mortierellomycotina</taxon>
        <taxon>Mortierellomycetes</taxon>
        <taxon>Mortierellales</taxon>
        <taxon>Mortierellaceae</taxon>
        <taxon>Entomortierella</taxon>
    </lineage>
</organism>
<evidence type="ECO:0000256" key="2">
    <source>
        <dbReference type="ARBA" id="ARBA00022840"/>
    </source>
</evidence>
<dbReference type="PANTHER" id="PTHR14187:SF5">
    <property type="entry name" value="HEAT SHOCK 70 KDA PROTEIN 12A"/>
    <property type="match status" value="1"/>
</dbReference>
<dbReference type="GO" id="GO:0005524">
    <property type="term" value="F:ATP binding"/>
    <property type="evidence" value="ECO:0007669"/>
    <property type="project" value="UniProtKB-KW"/>
</dbReference>
<name>A0A9P3H852_9FUNG</name>
<sequence length="582" mass="65493">MSSITRGLNDFKVLVSIDFGTTYSGCAYKSFANIDEPKLLDRWPDHQGHYVKTPTVNLYKKTGKRLDMVAWGFSSKLKMMDMEAKELSSKFLQLSQYKLHLDENASLPAWTANITVMQAISDFLKDFHNCAAEKIESQIAIGRENYRYCLTVPAMWSDEAKYVMRQAAINAGIISAGDDPDRLMLVSEPEAAALYCERTCKEYDLQQGDRFLICDAGGGTVDLIVYDVAVSEEGQTLSEVTKGHGASCGSIFIDENFATVLANRFANHDVKIPDSLLSELATAFAYQLKPNFKGDNDLRLQLPWNLFFSGLKNPARFDIHEGKMLFRASELREKVFDPVVSQVLELIRSQLDKARAQNRAKKMSAIFLVGGFASSAYLQSRVRSEFENMAKKIAAPNRPEMAVVYGAVYAGMNPRKVTARATRRCYGVGIIDAFDWSIDYLRPDLKFDLFGETLCRSRFSTFALSGQKIKMDECITHHYTLVNKIYGESSDYRFTVFAIDGDPPRYVTNLQGAAFISIPDPFSSFDPPGREISVQLSFYFGLSEIRVEATVQGKTFVTRLQFDQGTSGKLQKQLLFRSSREY</sequence>
<protein>
    <submittedName>
        <fullName evidence="3">Uncharacterized protein</fullName>
    </submittedName>
</protein>
<accession>A0A9P3H852</accession>
<evidence type="ECO:0000313" key="3">
    <source>
        <dbReference type="EMBL" id="GJJ71780.1"/>
    </source>
</evidence>
<reference evidence="3" key="2">
    <citation type="journal article" date="2022" name="Microbiol. Resour. Announc.">
        <title>Whole-Genome Sequence of Entomortierella parvispora E1425, a Mucoromycotan Fungus Associated with Burkholderiaceae-Related Endosymbiotic Bacteria.</title>
        <authorList>
            <person name="Herlambang A."/>
            <person name="Guo Y."/>
            <person name="Takashima Y."/>
            <person name="Narisawa K."/>
            <person name="Ohta H."/>
            <person name="Nishizawa T."/>
        </authorList>
    </citation>
    <scope>NUCLEOTIDE SEQUENCE</scope>
    <source>
        <strain evidence="3">E1425</strain>
    </source>
</reference>
<proteinExistence type="predicted"/>
<dbReference type="InterPro" id="IPR013126">
    <property type="entry name" value="Hsp_70_fam"/>
</dbReference>
<dbReference type="EMBL" id="BQFW01000006">
    <property type="protein sequence ID" value="GJJ71780.1"/>
    <property type="molecule type" value="Genomic_DNA"/>
</dbReference>
<dbReference type="Pfam" id="PF00012">
    <property type="entry name" value="HSP70"/>
    <property type="match status" value="1"/>
</dbReference>
<keyword evidence="2" id="KW-0067">ATP-binding</keyword>
<keyword evidence="4" id="KW-1185">Reference proteome</keyword>
<dbReference type="InterPro" id="IPR043129">
    <property type="entry name" value="ATPase_NBD"/>
</dbReference>
<dbReference type="OrthoDB" id="2963168at2759"/>
<dbReference type="CDD" id="cd10229">
    <property type="entry name" value="ASKHA_NBD_HSP70_HSPA12"/>
    <property type="match status" value="1"/>
</dbReference>
<reference evidence="3" key="1">
    <citation type="submission" date="2021-11" db="EMBL/GenBank/DDBJ databases">
        <authorList>
            <person name="Herlambang A."/>
            <person name="Guo Y."/>
            <person name="Takashima Y."/>
            <person name="Nishizawa T."/>
        </authorList>
    </citation>
    <scope>NUCLEOTIDE SEQUENCE</scope>
    <source>
        <strain evidence="3">E1425</strain>
    </source>
</reference>
<dbReference type="AlphaFoldDB" id="A0A9P3H852"/>
<keyword evidence="1" id="KW-0547">Nucleotide-binding</keyword>
<dbReference type="Proteomes" id="UP000827284">
    <property type="component" value="Unassembled WGS sequence"/>
</dbReference>
<dbReference type="PANTHER" id="PTHR14187">
    <property type="entry name" value="ALPHA KINASE/ELONGATION FACTOR 2 KINASE"/>
    <property type="match status" value="1"/>
</dbReference>
<gene>
    <name evidence="3" type="ORF">EMPS_04137</name>
</gene>